<comment type="caution">
    <text evidence="1">The sequence shown here is derived from an EMBL/GenBank/DDBJ whole genome shotgun (WGS) entry which is preliminary data.</text>
</comment>
<dbReference type="AlphaFoldDB" id="W7V030"/>
<gene>
    <name evidence="1" type="ORF">RF007C_01075</name>
</gene>
<dbReference type="RefSeq" id="WP_037298221.1">
    <property type="nucleotide sequence ID" value="NZ_ATAX01000019.1"/>
</dbReference>
<dbReference type="PATRIC" id="fig|1341157.4.peg.1211"/>
<dbReference type="EMBL" id="ATAX01000019">
    <property type="protein sequence ID" value="EWM54092.1"/>
    <property type="molecule type" value="Genomic_DNA"/>
</dbReference>
<name>W7V030_RUMFL</name>
<evidence type="ECO:0000313" key="2">
    <source>
        <dbReference type="Proteomes" id="UP000019365"/>
    </source>
</evidence>
<keyword evidence="2" id="KW-1185">Reference proteome</keyword>
<reference evidence="1 2" key="1">
    <citation type="journal article" date="2014" name="PLoS ONE">
        <title>Rumen cellulosomics: divergent fiber-degrading strategies revealed by comparative genome-wide analysis of six ruminococcal strains.</title>
        <authorList>
            <person name="Dassa B."/>
            <person name="Borovok I."/>
            <person name="Ruimy-Israeli V."/>
            <person name="Lamed R."/>
            <person name="Flint H.J."/>
            <person name="Duncan S.H."/>
            <person name="Henrissat B."/>
            <person name="Coutinho P."/>
            <person name="Morrison M."/>
            <person name="Mosoni P."/>
            <person name="Yeoman C.J."/>
            <person name="White B.A."/>
            <person name="Bayer E.A."/>
        </authorList>
    </citation>
    <scope>NUCLEOTIDE SEQUENCE [LARGE SCALE GENOMIC DNA]</scope>
    <source>
        <strain evidence="1 2">007c</strain>
    </source>
</reference>
<dbReference type="Pfam" id="PF12686">
    <property type="entry name" value="DUF3800"/>
    <property type="match status" value="1"/>
</dbReference>
<proteinExistence type="predicted"/>
<dbReference type="eggNOG" id="ENOG5032RT2">
    <property type="taxonomic scope" value="Bacteria"/>
</dbReference>
<dbReference type="InterPro" id="IPR024524">
    <property type="entry name" value="DUF3800"/>
</dbReference>
<dbReference type="OrthoDB" id="2991108at2"/>
<sequence length="499" mass="58292">MYNFYYDESEHSRIINLSTITGETYYDNFLVAIVGWKSDKEAEIKQKYLAFEEKYAERKKKGELKSDTFKSNQFKCGFASFNKQNIELLDELLEIIDNNIYIYFCIESKLEFIILQLFKDYHNNFFVDMDAIKYSIVKTVLTYHPDCVLQNIYSLPEVFVESLILFFKERIELNKRNPVLKASENEALSNILMVLQDVKPPQTLSWDYHIPFVGFDYYLKSKKINDYTLTIDKEGKEGEQSKTLLAAIEVGLMNCGELNSKNHFGLRIADMLAGIVGKLMKSLFHSLHNDSNNSVVSKTLLDKTWFKLNEKQLCLYKRLYHILLEINNDWYKIYAGNYSDDLICLLALLDYMNHFKSADEIQKDFDMHPEYCNACMCSRLEEHFNRIHNKLPVEPVVPETDEYFRDNKGAKIYFDVNKQPELVINEGHTKYLVLSVGFDKDCNPLATIASEPENKCFRLPEQLSEWAMTVIGMAKLGQNLFPSEVVFSRIKGRYYVDIL</sequence>
<accession>W7V030</accession>
<dbReference type="Proteomes" id="UP000019365">
    <property type="component" value="Unassembled WGS sequence"/>
</dbReference>
<evidence type="ECO:0008006" key="3">
    <source>
        <dbReference type="Google" id="ProtNLM"/>
    </source>
</evidence>
<protein>
    <recommendedName>
        <fullName evidence="3">DUF3800 domain-containing protein</fullName>
    </recommendedName>
</protein>
<evidence type="ECO:0000313" key="1">
    <source>
        <dbReference type="EMBL" id="EWM54092.1"/>
    </source>
</evidence>
<organism evidence="1 2">
    <name type="scientific">Ruminococcus flavefaciens 007c</name>
    <dbReference type="NCBI Taxonomy" id="1341157"/>
    <lineage>
        <taxon>Bacteria</taxon>
        <taxon>Bacillati</taxon>
        <taxon>Bacillota</taxon>
        <taxon>Clostridia</taxon>
        <taxon>Eubacteriales</taxon>
        <taxon>Oscillospiraceae</taxon>
        <taxon>Ruminococcus</taxon>
    </lineage>
</organism>